<evidence type="ECO:0000256" key="2">
    <source>
        <dbReference type="SAM" id="SignalP"/>
    </source>
</evidence>
<feature type="region of interest" description="Disordered" evidence="1">
    <location>
        <begin position="324"/>
        <end position="344"/>
    </location>
</feature>
<sequence>MLSKLRCGISLALVIALPRLVVAISGVLFEYSTEPGYFAQEDPSINANPPDYTKIEYGLLNRSYPSDSTFDPAGEKPKWERFTNYVAALNQRADGNVVYKLLYLARHGEAYHNVAQSYYGSQCWDCYWSQQDGNGSATWRDAEMTPNGVRQMLISNAFWRDAAPELKIPFPESFYVSPMARTLSTANLTFASLPLWSESRPFAPTVKELLREAINACTCAWRHPRSWISERFPTYVFEAGFTEDDEVFTGKSIESPSAQAARIRRFLDGLFSTDNNTFISVTTHGVNINPLLGIIGHPNPKFSVATGQAIPVLVRAKQMLDSGATPLVDPPTPAQSCDPCGPGI</sequence>
<dbReference type="PANTHER" id="PTHR48100:SF1">
    <property type="entry name" value="HISTIDINE PHOSPHATASE FAMILY PROTEIN-RELATED"/>
    <property type="match status" value="1"/>
</dbReference>
<protein>
    <submittedName>
        <fullName evidence="3">Phosphomutase-like protein 3</fullName>
    </submittedName>
</protein>
<organism evidence="3 4">
    <name type="scientific">Madurella mycetomatis</name>
    <dbReference type="NCBI Taxonomy" id="100816"/>
    <lineage>
        <taxon>Eukaryota</taxon>
        <taxon>Fungi</taxon>
        <taxon>Dikarya</taxon>
        <taxon>Ascomycota</taxon>
        <taxon>Pezizomycotina</taxon>
        <taxon>Sordariomycetes</taxon>
        <taxon>Sordariomycetidae</taxon>
        <taxon>Sordariales</taxon>
        <taxon>Sordariales incertae sedis</taxon>
        <taxon>Madurella</taxon>
    </lineage>
</organism>
<dbReference type="Proteomes" id="UP000078237">
    <property type="component" value="Unassembled WGS sequence"/>
</dbReference>
<evidence type="ECO:0000256" key="1">
    <source>
        <dbReference type="SAM" id="MobiDB-lite"/>
    </source>
</evidence>
<keyword evidence="4" id="KW-1185">Reference proteome</keyword>
<dbReference type="GO" id="GO:0016791">
    <property type="term" value="F:phosphatase activity"/>
    <property type="evidence" value="ECO:0007669"/>
    <property type="project" value="TreeGrafter"/>
</dbReference>
<dbReference type="PANTHER" id="PTHR48100">
    <property type="entry name" value="BROAD-SPECIFICITY PHOSPHATASE YOR283W-RELATED"/>
    <property type="match status" value="1"/>
</dbReference>
<gene>
    <name evidence="3" type="ORF">MMYC01_205963</name>
</gene>
<dbReference type="GO" id="GO:0005737">
    <property type="term" value="C:cytoplasm"/>
    <property type="evidence" value="ECO:0007669"/>
    <property type="project" value="TreeGrafter"/>
</dbReference>
<feature type="signal peptide" evidence="2">
    <location>
        <begin position="1"/>
        <end position="23"/>
    </location>
</feature>
<reference evidence="3 4" key="1">
    <citation type="journal article" date="2016" name="Genome Announc.">
        <title>Genome Sequence of Madurella mycetomatis mm55, Isolated from a Human Mycetoma Case in Sudan.</title>
        <authorList>
            <person name="Smit S."/>
            <person name="Derks M.F."/>
            <person name="Bervoets S."/>
            <person name="Fahal A."/>
            <person name="van Leeuwen W."/>
            <person name="van Belkum A."/>
            <person name="van de Sande W.W."/>
        </authorList>
    </citation>
    <scope>NUCLEOTIDE SEQUENCE [LARGE SCALE GENOMIC DNA]</scope>
    <source>
        <strain evidence="4">mm55</strain>
    </source>
</reference>
<dbReference type="OrthoDB" id="496981at2759"/>
<dbReference type="EMBL" id="LCTW02000151">
    <property type="protein sequence ID" value="KXX77643.1"/>
    <property type="molecule type" value="Genomic_DNA"/>
</dbReference>
<accession>A0A175W1W7</accession>
<dbReference type="Pfam" id="PF00300">
    <property type="entry name" value="His_Phos_1"/>
    <property type="match status" value="1"/>
</dbReference>
<keyword evidence="2" id="KW-0732">Signal</keyword>
<proteinExistence type="predicted"/>
<dbReference type="VEuPathDB" id="FungiDB:MMYC01_205963"/>
<comment type="caution">
    <text evidence="3">The sequence shown here is derived from an EMBL/GenBank/DDBJ whole genome shotgun (WGS) entry which is preliminary data.</text>
</comment>
<dbReference type="SUPFAM" id="SSF53254">
    <property type="entry name" value="Phosphoglycerate mutase-like"/>
    <property type="match status" value="1"/>
</dbReference>
<dbReference type="Gene3D" id="3.40.50.1240">
    <property type="entry name" value="Phosphoglycerate mutase-like"/>
    <property type="match status" value="1"/>
</dbReference>
<dbReference type="InterPro" id="IPR050275">
    <property type="entry name" value="PGM_Phosphatase"/>
</dbReference>
<dbReference type="CDD" id="cd07067">
    <property type="entry name" value="HP_PGM_like"/>
    <property type="match status" value="1"/>
</dbReference>
<dbReference type="AlphaFoldDB" id="A0A175W1W7"/>
<evidence type="ECO:0000313" key="4">
    <source>
        <dbReference type="Proteomes" id="UP000078237"/>
    </source>
</evidence>
<dbReference type="InterPro" id="IPR029033">
    <property type="entry name" value="His_PPase_superfam"/>
</dbReference>
<dbReference type="InterPro" id="IPR013078">
    <property type="entry name" value="His_Pase_superF_clade-1"/>
</dbReference>
<name>A0A175W1W7_9PEZI</name>
<evidence type="ECO:0000313" key="3">
    <source>
        <dbReference type="EMBL" id="KXX77643.1"/>
    </source>
</evidence>
<feature type="chain" id="PRO_5008043595" evidence="2">
    <location>
        <begin position="24"/>
        <end position="344"/>
    </location>
</feature>